<dbReference type="RefSeq" id="WP_093141583.1">
    <property type="nucleotide sequence ID" value="NZ_FOXF01000014.1"/>
</dbReference>
<organism evidence="1 2">
    <name type="scientific">Ruminobacter amylophilus</name>
    <dbReference type="NCBI Taxonomy" id="867"/>
    <lineage>
        <taxon>Bacteria</taxon>
        <taxon>Pseudomonadati</taxon>
        <taxon>Pseudomonadota</taxon>
        <taxon>Gammaproteobacteria</taxon>
        <taxon>Aeromonadales</taxon>
        <taxon>Succinivibrionaceae</taxon>
        <taxon>Ruminobacter</taxon>
    </lineage>
</organism>
<dbReference type="Proteomes" id="UP000243745">
    <property type="component" value="Unassembled WGS sequence"/>
</dbReference>
<evidence type="ECO:0000313" key="2">
    <source>
        <dbReference type="Proteomes" id="UP000243745"/>
    </source>
</evidence>
<protein>
    <submittedName>
        <fullName evidence="1">Uncharacterized protein</fullName>
    </submittedName>
</protein>
<sequence>MMTCIIDLEPLQFGVAVTLKEMNGVNRIDDFIKLCMAGGWSASKPDVQNQIDVYARAEEEIKFE</sequence>
<proteinExistence type="predicted"/>
<dbReference type="AlphaFoldDB" id="A0A662ZI87"/>
<keyword evidence="2" id="KW-1185">Reference proteome</keyword>
<accession>A0A662ZI87</accession>
<evidence type="ECO:0000313" key="1">
    <source>
        <dbReference type="EMBL" id="SFP30706.1"/>
    </source>
</evidence>
<dbReference type="EMBL" id="FOXF01000014">
    <property type="protein sequence ID" value="SFP30706.1"/>
    <property type="molecule type" value="Genomic_DNA"/>
</dbReference>
<dbReference type="OrthoDB" id="9768989at2"/>
<reference evidence="1 2" key="1">
    <citation type="submission" date="2016-10" db="EMBL/GenBank/DDBJ databases">
        <authorList>
            <person name="Varghese N."/>
            <person name="Submissions S."/>
        </authorList>
    </citation>
    <scope>NUCLEOTIDE SEQUENCE [LARGE SCALE GENOMIC DNA]</scope>
    <source>
        <strain evidence="1 2">DSM 1361</strain>
    </source>
</reference>
<gene>
    <name evidence="1" type="ORF">SAMN02910344_01035</name>
</gene>
<name>A0A662ZI87_9GAMM</name>